<evidence type="ECO:0000313" key="2">
    <source>
        <dbReference type="EMBL" id="MBX07203.1"/>
    </source>
</evidence>
<dbReference type="EMBL" id="GGEC01026721">
    <property type="protein sequence ID" value="MBX07205.1"/>
    <property type="molecule type" value="Transcribed_RNA"/>
</dbReference>
<reference evidence="2" key="1">
    <citation type="submission" date="2018-02" db="EMBL/GenBank/DDBJ databases">
        <title>Rhizophora mucronata_Transcriptome.</title>
        <authorList>
            <person name="Meera S.P."/>
            <person name="Sreeshan A."/>
            <person name="Augustine A."/>
        </authorList>
    </citation>
    <scope>NUCLEOTIDE SEQUENCE</scope>
    <source>
        <tissue evidence="2">Leaf</tissue>
    </source>
</reference>
<evidence type="ECO:0000256" key="1">
    <source>
        <dbReference type="SAM" id="Phobius"/>
    </source>
</evidence>
<name>A0A2P2KNB1_RHIMU</name>
<feature type="transmembrane region" description="Helical" evidence="1">
    <location>
        <begin position="12"/>
        <end position="40"/>
    </location>
</feature>
<proteinExistence type="predicted"/>
<organism evidence="2">
    <name type="scientific">Rhizophora mucronata</name>
    <name type="common">Asiatic mangrove</name>
    <dbReference type="NCBI Taxonomy" id="61149"/>
    <lineage>
        <taxon>Eukaryota</taxon>
        <taxon>Viridiplantae</taxon>
        <taxon>Streptophyta</taxon>
        <taxon>Embryophyta</taxon>
        <taxon>Tracheophyta</taxon>
        <taxon>Spermatophyta</taxon>
        <taxon>Magnoliopsida</taxon>
        <taxon>eudicotyledons</taxon>
        <taxon>Gunneridae</taxon>
        <taxon>Pentapetalae</taxon>
        <taxon>rosids</taxon>
        <taxon>fabids</taxon>
        <taxon>Malpighiales</taxon>
        <taxon>Rhizophoraceae</taxon>
        <taxon>Rhizophora</taxon>
    </lineage>
</organism>
<accession>A0A2P2KNB1</accession>
<keyword evidence="1" id="KW-0472">Membrane</keyword>
<keyword evidence="1" id="KW-1133">Transmembrane helix</keyword>
<dbReference type="AlphaFoldDB" id="A0A2P2KNB1"/>
<sequence>MCRKKKNEVPSFVVIIYSTTSPDFSPFFLFPFSSLLAFTADGFLNLFPFLFFFFRFLAVLCFPTLSQATV</sequence>
<keyword evidence="1" id="KW-0812">Transmembrane</keyword>
<protein>
    <submittedName>
        <fullName evidence="2">Uncharacterized protein</fullName>
    </submittedName>
</protein>
<feature type="transmembrane region" description="Helical" evidence="1">
    <location>
        <begin position="46"/>
        <end position="65"/>
    </location>
</feature>
<dbReference type="EMBL" id="GGEC01026719">
    <property type="protein sequence ID" value="MBX07203.1"/>
    <property type="molecule type" value="Transcribed_RNA"/>
</dbReference>